<feature type="domain" description="CobW C-terminal" evidence="2">
    <location>
        <begin position="269"/>
        <end position="365"/>
    </location>
</feature>
<sequence>MSKSNINDTLPKKDTDDDDDDEKANMNDANEKKKKKTPVTIITGFLGAGKTTLVNYILKSSQHGLKIAVIENEFGAVSIDESLVAENVKEKEDIISMDNGCVCCTVRGDLVRALMQLKDRKDKTFDAVIIETTGLADPAPVAFTFFLNPEIADYYELDSILCLVDAKHVHLHLEEEKKEGAVNEAVSQVAFADRILLNKIDLVSKERLEETKKVLKAINSSAEVIETQNSQVDLKKVLGVSSFSVEKTLEHDPSFLDENKSKIHDLTGVGSVGIECEGELDFNRVNEFMMNLLQENSANMYRSKGVFCFQGQGDAKFVFQGVHEQINFGPSGNEWRKGEKKLNRMVFIGRDLNREQLESGFRKCLV</sequence>
<evidence type="ECO:0000313" key="4">
    <source>
        <dbReference type="Proteomes" id="UP000198341"/>
    </source>
</evidence>
<dbReference type="InterPro" id="IPR011629">
    <property type="entry name" value="CobW-like_C"/>
</dbReference>
<dbReference type="Pfam" id="PF02492">
    <property type="entry name" value="cobW"/>
    <property type="match status" value="1"/>
</dbReference>
<dbReference type="EMBL" id="FO082265">
    <property type="protein sequence ID" value="CCO19652.1"/>
    <property type="molecule type" value="Genomic_DNA"/>
</dbReference>
<dbReference type="SUPFAM" id="SSF90002">
    <property type="entry name" value="Hypothetical protein YjiA, C-terminal domain"/>
    <property type="match status" value="1"/>
</dbReference>
<dbReference type="Pfam" id="PF07683">
    <property type="entry name" value="CobW_C"/>
    <property type="match status" value="1"/>
</dbReference>
<dbReference type="InterPro" id="IPR003495">
    <property type="entry name" value="CobW/HypB/UreG_nucleotide-bd"/>
</dbReference>
<dbReference type="Gene3D" id="3.40.50.300">
    <property type="entry name" value="P-loop containing nucleotide triphosphate hydrolases"/>
    <property type="match status" value="1"/>
</dbReference>
<dbReference type="STRING" id="41875.K8EN30"/>
<dbReference type="Proteomes" id="UP000198341">
    <property type="component" value="Chromosome 14"/>
</dbReference>
<dbReference type="AlphaFoldDB" id="K8EN30"/>
<protein>
    <recommendedName>
        <fullName evidence="2">CobW C-terminal domain-containing protein</fullName>
    </recommendedName>
</protein>
<dbReference type="PANTHER" id="PTHR13748">
    <property type="entry name" value="COBW-RELATED"/>
    <property type="match status" value="1"/>
</dbReference>
<dbReference type="SMART" id="SM00833">
    <property type="entry name" value="CobW_C"/>
    <property type="match status" value="1"/>
</dbReference>
<dbReference type="CDD" id="cd03112">
    <property type="entry name" value="CobW-like"/>
    <property type="match status" value="1"/>
</dbReference>
<dbReference type="InterPro" id="IPR027417">
    <property type="entry name" value="P-loop_NTPase"/>
</dbReference>
<evidence type="ECO:0000256" key="1">
    <source>
        <dbReference type="SAM" id="MobiDB-lite"/>
    </source>
</evidence>
<proteinExistence type="predicted"/>
<name>K8EN30_9CHLO</name>
<accession>K8EN30</accession>
<keyword evidence="4" id="KW-1185">Reference proteome</keyword>
<dbReference type="InterPro" id="IPR051316">
    <property type="entry name" value="Zinc-reg_GTPase_activator"/>
</dbReference>
<gene>
    <name evidence="3" type="ordered locus">Bathy14g01250</name>
</gene>
<dbReference type="OrthoDB" id="258627at2759"/>
<dbReference type="RefSeq" id="XP_007509195.1">
    <property type="nucleotide sequence ID" value="XM_007509133.1"/>
</dbReference>
<dbReference type="SUPFAM" id="SSF52540">
    <property type="entry name" value="P-loop containing nucleoside triphosphate hydrolases"/>
    <property type="match status" value="1"/>
</dbReference>
<organism evidence="3 4">
    <name type="scientific">Bathycoccus prasinos</name>
    <dbReference type="NCBI Taxonomy" id="41875"/>
    <lineage>
        <taxon>Eukaryota</taxon>
        <taxon>Viridiplantae</taxon>
        <taxon>Chlorophyta</taxon>
        <taxon>Mamiellophyceae</taxon>
        <taxon>Mamiellales</taxon>
        <taxon>Bathycoccaceae</taxon>
        <taxon>Bathycoccus</taxon>
    </lineage>
</organism>
<feature type="region of interest" description="Disordered" evidence="1">
    <location>
        <begin position="1"/>
        <end position="33"/>
    </location>
</feature>
<reference evidence="3 4" key="1">
    <citation type="submission" date="2011-10" db="EMBL/GenBank/DDBJ databases">
        <authorList>
            <person name="Genoscope - CEA"/>
        </authorList>
    </citation>
    <scope>NUCLEOTIDE SEQUENCE [LARGE SCALE GENOMIC DNA]</scope>
    <source>
        <strain evidence="3 4">RCC 1105</strain>
    </source>
</reference>
<dbReference type="GO" id="GO:0005737">
    <property type="term" value="C:cytoplasm"/>
    <property type="evidence" value="ECO:0007669"/>
    <property type="project" value="TreeGrafter"/>
</dbReference>
<dbReference type="eggNOG" id="KOG2743">
    <property type="taxonomic scope" value="Eukaryota"/>
</dbReference>
<evidence type="ECO:0000259" key="2">
    <source>
        <dbReference type="SMART" id="SM00833"/>
    </source>
</evidence>
<evidence type="ECO:0000313" key="3">
    <source>
        <dbReference type="EMBL" id="CCO19652.1"/>
    </source>
</evidence>
<dbReference type="KEGG" id="bpg:Bathy14g01250"/>
<dbReference type="PANTHER" id="PTHR13748:SF62">
    <property type="entry name" value="COBW DOMAIN-CONTAINING PROTEIN"/>
    <property type="match status" value="1"/>
</dbReference>
<dbReference type="GeneID" id="19011665"/>